<keyword evidence="6 7" id="KW-0472">Membrane</keyword>
<dbReference type="PANTHER" id="PTHR24221:SF423">
    <property type="entry name" value="ABC TRANSPORTER"/>
    <property type="match status" value="1"/>
</dbReference>
<dbReference type="InterPro" id="IPR036640">
    <property type="entry name" value="ABC1_TM_sf"/>
</dbReference>
<dbReference type="Gene3D" id="3.40.50.300">
    <property type="entry name" value="P-loop containing nucleotide triphosphate hydrolases"/>
    <property type="match status" value="1"/>
</dbReference>
<dbReference type="InterPro" id="IPR011527">
    <property type="entry name" value="ABC1_TM_dom"/>
</dbReference>
<evidence type="ECO:0000259" key="9">
    <source>
        <dbReference type="PROSITE" id="PS50929"/>
    </source>
</evidence>
<feature type="domain" description="ABC transmembrane type-1" evidence="9">
    <location>
        <begin position="22"/>
        <end position="302"/>
    </location>
</feature>
<protein>
    <submittedName>
        <fullName evidence="10">ABC transporter ATP-binding protein</fullName>
    </submittedName>
</protein>
<dbReference type="SUPFAM" id="SSF52540">
    <property type="entry name" value="P-loop containing nucleoside triphosphate hydrolases"/>
    <property type="match status" value="1"/>
</dbReference>
<evidence type="ECO:0000256" key="5">
    <source>
        <dbReference type="ARBA" id="ARBA00022989"/>
    </source>
</evidence>
<feature type="domain" description="ABC transporter" evidence="8">
    <location>
        <begin position="339"/>
        <end position="570"/>
    </location>
</feature>
<evidence type="ECO:0000256" key="2">
    <source>
        <dbReference type="ARBA" id="ARBA00022692"/>
    </source>
</evidence>
<proteinExistence type="predicted"/>
<keyword evidence="5 7" id="KW-1133">Transmembrane helix</keyword>
<feature type="transmembrane region" description="Helical" evidence="7">
    <location>
        <begin position="21"/>
        <end position="43"/>
    </location>
</feature>
<dbReference type="Gene3D" id="1.20.1560.10">
    <property type="entry name" value="ABC transporter type 1, transmembrane domain"/>
    <property type="match status" value="1"/>
</dbReference>
<dbReference type="InterPro" id="IPR039421">
    <property type="entry name" value="Type_1_exporter"/>
</dbReference>
<evidence type="ECO:0000313" key="11">
    <source>
        <dbReference type="Proteomes" id="UP000298513"/>
    </source>
</evidence>
<dbReference type="RefSeq" id="WP_135789881.1">
    <property type="nucleotide sequence ID" value="NZ_BNBQ01000009.1"/>
</dbReference>
<dbReference type="GO" id="GO:0016887">
    <property type="term" value="F:ATP hydrolysis activity"/>
    <property type="evidence" value="ECO:0007669"/>
    <property type="project" value="InterPro"/>
</dbReference>
<dbReference type="EMBL" id="SRRU01000001">
    <property type="protein sequence ID" value="TGN87586.1"/>
    <property type="molecule type" value="Genomic_DNA"/>
</dbReference>
<organism evidence="10 11">
    <name type="scientific">Streptomyces griseoluteus</name>
    <dbReference type="NCBI Taxonomy" id="29306"/>
    <lineage>
        <taxon>Bacteria</taxon>
        <taxon>Bacillati</taxon>
        <taxon>Actinomycetota</taxon>
        <taxon>Actinomycetes</taxon>
        <taxon>Kitasatosporales</taxon>
        <taxon>Streptomycetaceae</taxon>
        <taxon>Streptomyces</taxon>
    </lineage>
</organism>
<evidence type="ECO:0000256" key="3">
    <source>
        <dbReference type="ARBA" id="ARBA00022741"/>
    </source>
</evidence>
<dbReference type="Pfam" id="PF00005">
    <property type="entry name" value="ABC_tran"/>
    <property type="match status" value="1"/>
</dbReference>
<keyword evidence="3" id="KW-0547">Nucleotide-binding</keyword>
<dbReference type="Pfam" id="PF00664">
    <property type="entry name" value="ABC_membrane"/>
    <property type="match status" value="1"/>
</dbReference>
<dbReference type="SUPFAM" id="SSF90123">
    <property type="entry name" value="ABC transporter transmembrane region"/>
    <property type="match status" value="1"/>
</dbReference>
<keyword evidence="2 7" id="KW-0812">Transmembrane</keyword>
<feature type="transmembrane region" description="Helical" evidence="7">
    <location>
        <begin position="273"/>
        <end position="293"/>
    </location>
</feature>
<evidence type="ECO:0000256" key="4">
    <source>
        <dbReference type="ARBA" id="ARBA00022840"/>
    </source>
</evidence>
<evidence type="ECO:0000259" key="8">
    <source>
        <dbReference type="PROSITE" id="PS50893"/>
    </source>
</evidence>
<dbReference type="InterPro" id="IPR003593">
    <property type="entry name" value="AAA+_ATPase"/>
</dbReference>
<dbReference type="GO" id="GO:0005886">
    <property type="term" value="C:plasma membrane"/>
    <property type="evidence" value="ECO:0007669"/>
    <property type="project" value="UniProtKB-SubCell"/>
</dbReference>
<dbReference type="GO" id="GO:0140359">
    <property type="term" value="F:ABC-type transporter activity"/>
    <property type="evidence" value="ECO:0007669"/>
    <property type="project" value="InterPro"/>
</dbReference>
<dbReference type="PROSITE" id="PS50893">
    <property type="entry name" value="ABC_TRANSPORTER_2"/>
    <property type="match status" value="1"/>
</dbReference>
<evidence type="ECO:0000256" key="6">
    <source>
        <dbReference type="ARBA" id="ARBA00023136"/>
    </source>
</evidence>
<dbReference type="CDD" id="cd07346">
    <property type="entry name" value="ABC_6TM_exporters"/>
    <property type="match status" value="1"/>
</dbReference>
<dbReference type="AlphaFoldDB" id="A0A4Z1DQ51"/>
<name>A0A4Z1DQ51_STRGP</name>
<keyword evidence="4 10" id="KW-0067">ATP-binding</keyword>
<dbReference type="PANTHER" id="PTHR24221">
    <property type="entry name" value="ATP-BINDING CASSETTE SUB-FAMILY B"/>
    <property type="match status" value="1"/>
</dbReference>
<feature type="transmembrane region" description="Helical" evidence="7">
    <location>
        <begin position="157"/>
        <end position="176"/>
    </location>
</feature>
<evidence type="ECO:0000256" key="7">
    <source>
        <dbReference type="SAM" id="Phobius"/>
    </source>
</evidence>
<reference evidence="10 11" key="1">
    <citation type="submission" date="2019-04" db="EMBL/GenBank/DDBJ databases">
        <title>Streptomyces sp. nov. Bv016 isolated from bark of Buahinia variegata.</title>
        <authorList>
            <person name="Kanchanasin P."/>
            <person name="Tanasupawat S."/>
            <person name="Yuki M."/>
            <person name="Kudo T."/>
        </authorList>
    </citation>
    <scope>NUCLEOTIDE SEQUENCE [LARGE SCALE GENOMIC DNA]</scope>
    <source>
        <strain evidence="10 11">JCM 4765</strain>
    </source>
</reference>
<comment type="subcellular location">
    <subcellularLocation>
        <location evidence="1">Cell membrane</location>
        <topology evidence="1">Multi-pass membrane protein</topology>
    </subcellularLocation>
</comment>
<feature type="transmembrane region" description="Helical" evidence="7">
    <location>
        <begin position="130"/>
        <end position="151"/>
    </location>
</feature>
<dbReference type="PROSITE" id="PS50929">
    <property type="entry name" value="ABC_TM1F"/>
    <property type="match status" value="1"/>
</dbReference>
<evidence type="ECO:0000256" key="1">
    <source>
        <dbReference type="ARBA" id="ARBA00004651"/>
    </source>
</evidence>
<dbReference type="InterPro" id="IPR003439">
    <property type="entry name" value="ABC_transporter-like_ATP-bd"/>
</dbReference>
<dbReference type="InterPro" id="IPR027417">
    <property type="entry name" value="P-loop_NTPase"/>
</dbReference>
<evidence type="ECO:0000313" key="10">
    <source>
        <dbReference type="EMBL" id="TGN87586.1"/>
    </source>
</evidence>
<dbReference type="SMART" id="SM00382">
    <property type="entry name" value="AAA"/>
    <property type="match status" value="1"/>
</dbReference>
<gene>
    <name evidence="10" type="ORF">E5082_04115</name>
</gene>
<comment type="caution">
    <text evidence="10">The sequence shown here is derived from an EMBL/GenBank/DDBJ whole genome shotgun (WGS) entry which is preliminary data.</text>
</comment>
<keyword evidence="11" id="KW-1185">Reference proteome</keyword>
<accession>A0A4Z1DQ51</accession>
<dbReference type="GeneID" id="91533085"/>
<sequence length="580" mass="61973">MKAYQTFGRVVRSAPGPFTANFLLQLVRSGILVVPGLIVREIFNRLSENAPLTSGLWLLIALLVAVALVRVGGLLACVAYDGICEAHGQALLTRSAVRALLARPGATALRMPAGDAVNRLVSDTANAASMVGYTFMVSGAAVQALGALVIMLLIDPVVTAVVCVPLVLAGIVINTASKRIRKYHSGSRAAAGEVNAFLGEMLGSVQAIRLAGAKGRIMSRLGTLNEDRRKKTLQSRLFTDVFLASVWTNTSALGTGVVLALTAKSITDGSFTVGDLALFVIYVGWVTDFTSLFSQNLALYKASGASLERLEEVAPGAVTGVLEPDPVRLPAPREELRTLEVEGLTCRYPGSANGVDDISFRLSQGQLVVLTGKTGSGKTTVLRGVLGLLERQGGQVRWNGEDSGRLAPPRAAYTPQVPRLFSAPVRENIELGGTEDEDALRAVLRTAVLEEDVRSLDDGVDTVVGHKGTKLSGGQVQRVAAARMFAREPELLVFDDISSALDGPTERRLWQGLRERRAAAPLTCLAVSHRRETFREADHIVVLDEGRVVAQGTLDELLGTSDRMRELWEGRADEPQPDNA</sequence>
<dbReference type="Proteomes" id="UP000298513">
    <property type="component" value="Unassembled WGS sequence"/>
</dbReference>
<feature type="transmembrane region" description="Helical" evidence="7">
    <location>
        <begin position="237"/>
        <end position="261"/>
    </location>
</feature>
<dbReference type="GO" id="GO:0005524">
    <property type="term" value="F:ATP binding"/>
    <property type="evidence" value="ECO:0007669"/>
    <property type="project" value="UniProtKB-KW"/>
</dbReference>
<feature type="transmembrane region" description="Helical" evidence="7">
    <location>
        <begin position="55"/>
        <end position="80"/>
    </location>
</feature>